<comment type="caution">
    <text evidence="2">The sequence shown here is derived from an EMBL/GenBank/DDBJ whole genome shotgun (WGS) entry which is preliminary data.</text>
</comment>
<evidence type="ECO:0000313" key="2">
    <source>
        <dbReference type="EMBL" id="OAB74412.1"/>
    </source>
</evidence>
<dbReference type="Pfam" id="PF14004">
    <property type="entry name" value="DUF4227"/>
    <property type="match status" value="1"/>
</dbReference>
<proteinExistence type="predicted"/>
<organism evidence="2 3">
    <name type="scientific">Paenibacillus crassostreae</name>
    <dbReference type="NCBI Taxonomy" id="1763538"/>
    <lineage>
        <taxon>Bacteria</taxon>
        <taxon>Bacillati</taxon>
        <taxon>Bacillota</taxon>
        <taxon>Bacilli</taxon>
        <taxon>Bacillales</taxon>
        <taxon>Paenibacillaceae</taxon>
        <taxon>Paenibacillus</taxon>
    </lineage>
</organism>
<keyword evidence="3" id="KW-1185">Reference proteome</keyword>
<dbReference type="EMBL" id="LSFN01000014">
    <property type="protein sequence ID" value="OAB74412.1"/>
    <property type="molecule type" value="Genomic_DNA"/>
</dbReference>
<dbReference type="InterPro" id="IPR025321">
    <property type="entry name" value="DUF4227"/>
</dbReference>
<dbReference type="OrthoDB" id="2691647at2"/>
<keyword evidence="1" id="KW-1133">Transmembrane helix</keyword>
<dbReference type="AlphaFoldDB" id="A0A167DIE9"/>
<keyword evidence="1" id="KW-0812">Transmembrane</keyword>
<dbReference type="RefSeq" id="WP_068657714.1">
    <property type="nucleotide sequence ID" value="NZ_CP017770.1"/>
</dbReference>
<sequence length="78" mass="9008">MVISLRKWLNSIRFVVIFLALAYLLFCILNVLGDWINPVDPYSTPKGYAIKAFQLKAGDTDGELSMGERLRVFYWYGE</sequence>
<evidence type="ECO:0000313" key="3">
    <source>
        <dbReference type="Proteomes" id="UP000077134"/>
    </source>
</evidence>
<feature type="transmembrane region" description="Helical" evidence="1">
    <location>
        <begin position="12"/>
        <end position="32"/>
    </location>
</feature>
<protein>
    <recommendedName>
        <fullName evidence="4">DUF4227 domain-containing protein</fullName>
    </recommendedName>
</protein>
<dbReference type="STRING" id="1763538.LPB68_03880"/>
<dbReference type="KEGG" id="pcx:LPB68_03880"/>
<name>A0A167DIE9_9BACL</name>
<gene>
    <name evidence="2" type="ORF">PNBC_10080</name>
</gene>
<keyword evidence="1" id="KW-0472">Membrane</keyword>
<evidence type="ECO:0000256" key="1">
    <source>
        <dbReference type="SAM" id="Phobius"/>
    </source>
</evidence>
<reference evidence="2 3" key="1">
    <citation type="submission" date="2016-02" db="EMBL/GenBank/DDBJ databases">
        <title>Paenibacillus sp. LPB0068, isolated from Crassostrea gigas.</title>
        <authorList>
            <person name="Shin S.-K."/>
            <person name="Yi H."/>
        </authorList>
    </citation>
    <scope>NUCLEOTIDE SEQUENCE [LARGE SCALE GENOMIC DNA]</scope>
    <source>
        <strain evidence="2 3">LPB0068</strain>
    </source>
</reference>
<evidence type="ECO:0008006" key="4">
    <source>
        <dbReference type="Google" id="ProtNLM"/>
    </source>
</evidence>
<dbReference type="Proteomes" id="UP000077134">
    <property type="component" value="Unassembled WGS sequence"/>
</dbReference>
<accession>A0A167DIE9</accession>